<organism evidence="5 6">
    <name type="scientific">Thalassobacterium maritimum</name>
    <dbReference type="NCBI Taxonomy" id="3041265"/>
    <lineage>
        <taxon>Bacteria</taxon>
        <taxon>Pseudomonadati</taxon>
        <taxon>Verrucomicrobiota</taxon>
        <taxon>Opitutia</taxon>
        <taxon>Puniceicoccales</taxon>
        <taxon>Coraliomargaritaceae</taxon>
        <taxon>Thalassobacterium</taxon>
    </lineage>
</organism>
<dbReference type="RefSeq" id="WP_308952441.1">
    <property type="nucleotide sequence ID" value="NZ_JARXHW010000079.1"/>
</dbReference>
<dbReference type="PANTHER" id="PTHR22550:SF14">
    <property type="entry name" value="VWFA DOMAIN-CONTAINING PROTEIN"/>
    <property type="match status" value="1"/>
</dbReference>
<keyword evidence="3" id="KW-0812">Transmembrane</keyword>
<evidence type="ECO:0000259" key="4">
    <source>
        <dbReference type="PROSITE" id="PS50234"/>
    </source>
</evidence>
<evidence type="ECO:0000256" key="3">
    <source>
        <dbReference type="SAM" id="Phobius"/>
    </source>
</evidence>
<dbReference type="Gene3D" id="3.40.50.410">
    <property type="entry name" value="von Willebrand factor, type A domain"/>
    <property type="match status" value="1"/>
</dbReference>
<protein>
    <submittedName>
        <fullName evidence="5">VWA domain-containing protein</fullName>
    </submittedName>
</protein>
<dbReference type="SUPFAM" id="SSF53300">
    <property type="entry name" value="vWA-like"/>
    <property type="match status" value="1"/>
</dbReference>
<sequence>MSEFVFQWPAALALLVLTVPLVRLLGYARKQRLAVIKAMGGGRPTHRRLRDVLRVLAFVCLVLALARPGYAPRMESTSRTGRDVVFALDVSRSMLAQDVPPSRLEVAKQGIRDALDQFSNQRAGLIVYAGSASILCPLTHDYAFVRYMLDQAHPRTVDFGGTTVQSAIEKAVDQVFIAEREGVQDLVLLTDGEDNGSRVESTLERLQESAVDCLLIGIGDPQQGSPIPIDDAAGGSGLLEQDGRTVYTQLDDEALRELAAASPRIQYLPVGTAPFNLGKLYQEYAQDLPVDANTSESGLRIYQEAAPYLLSLALLLLLLSECWGAQGLQIGQLAIGLCALCLSSPQELSAASPAIESAFKQALESLNSGDFESAHNEFSEVYEYASTHDAAPRTLAPIQFNRGLSLIQLAQANAETNPQTALDLAQNATLAFLSAKRYQSELDRAGKRLEFTAQLITQLEAQIAAQAQADADLQAQMEQLIERLQALLAQQSKLRQSLIATDPSRFNHVRRKPAPPEPSAEIVRPLSQSMVAQQNTSIADSVAIRSQMEALNQQLTPPALELTDFETVLTEPLRLFSTVQAQQAQAVKQLSAWMHWLDARNSLQIIEQKIQEILDQLTSDSDQNSSESEEYEEMEEDYDYMEDSEESMSSSEAMQGDFAAASEMQALPEPNYSAEDILLEEQGNLQFRQQKRAAANAAQVENDY</sequence>
<evidence type="ECO:0000256" key="1">
    <source>
        <dbReference type="SAM" id="Coils"/>
    </source>
</evidence>
<proteinExistence type="predicted"/>
<feature type="transmembrane region" description="Helical" evidence="3">
    <location>
        <begin position="6"/>
        <end position="26"/>
    </location>
</feature>
<comment type="caution">
    <text evidence="5">The sequence shown here is derived from an EMBL/GenBank/DDBJ whole genome shotgun (WGS) entry which is preliminary data.</text>
</comment>
<evidence type="ECO:0000313" key="6">
    <source>
        <dbReference type="Proteomes" id="UP001225316"/>
    </source>
</evidence>
<dbReference type="PANTHER" id="PTHR22550">
    <property type="entry name" value="SPORE GERMINATION PROTEIN"/>
    <property type="match status" value="1"/>
</dbReference>
<keyword evidence="1" id="KW-0175">Coiled coil</keyword>
<dbReference type="Pfam" id="PF13519">
    <property type="entry name" value="VWA_2"/>
    <property type="match status" value="1"/>
</dbReference>
<keyword evidence="3" id="KW-0472">Membrane</keyword>
<feature type="coiled-coil region" evidence="1">
    <location>
        <begin position="442"/>
        <end position="497"/>
    </location>
</feature>
<dbReference type="InterPro" id="IPR002035">
    <property type="entry name" value="VWF_A"/>
</dbReference>
<dbReference type="EMBL" id="JARXHW010000079">
    <property type="protein sequence ID" value="MDQ8209524.1"/>
    <property type="molecule type" value="Genomic_DNA"/>
</dbReference>
<dbReference type="Proteomes" id="UP001225316">
    <property type="component" value="Unassembled WGS sequence"/>
</dbReference>
<dbReference type="PROSITE" id="PS50234">
    <property type="entry name" value="VWFA"/>
    <property type="match status" value="1"/>
</dbReference>
<evidence type="ECO:0000313" key="5">
    <source>
        <dbReference type="EMBL" id="MDQ8209524.1"/>
    </source>
</evidence>
<dbReference type="InterPro" id="IPR050768">
    <property type="entry name" value="UPF0353/GerABKA_families"/>
</dbReference>
<accession>A0ABU1AZE5</accession>
<dbReference type="InterPro" id="IPR036465">
    <property type="entry name" value="vWFA_dom_sf"/>
</dbReference>
<feature type="domain" description="VWFA" evidence="4">
    <location>
        <begin position="83"/>
        <end position="265"/>
    </location>
</feature>
<evidence type="ECO:0000256" key="2">
    <source>
        <dbReference type="SAM" id="MobiDB-lite"/>
    </source>
</evidence>
<dbReference type="SMART" id="SM00327">
    <property type="entry name" value="VWA"/>
    <property type="match status" value="1"/>
</dbReference>
<keyword evidence="3" id="KW-1133">Transmembrane helix</keyword>
<keyword evidence="6" id="KW-1185">Reference proteome</keyword>
<feature type="compositionally biased region" description="Acidic residues" evidence="2">
    <location>
        <begin position="627"/>
        <end position="646"/>
    </location>
</feature>
<feature type="region of interest" description="Disordered" evidence="2">
    <location>
        <begin position="617"/>
        <end position="675"/>
    </location>
</feature>
<gene>
    <name evidence="5" type="ORF">QEH52_18510</name>
</gene>
<feature type="transmembrane region" description="Helical" evidence="3">
    <location>
        <begin position="52"/>
        <end position="70"/>
    </location>
</feature>
<name>A0ABU1AZE5_9BACT</name>
<reference evidence="5 6" key="1">
    <citation type="submission" date="2023-04" db="EMBL/GenBank/DDBJ databases">
        <title>A novel bacteria isolated from coastal sediment.</title>
        <authorList>
            <person name="Liu X.-J."/>
            <person name="Du Z.-J."/>
        </authorList>
    </citation>
    <scope>NUCLEOTIDE SEQUENCE [LARGE SCALE GENOMIC DNA]</scope>
    <source>
        <strain evidence="5 6">SDUM461003</strain>
    </source>
</reference>